<keyword evidence="2" id="KW-1185">Reference proteome</keyword>
<evidence type="ECO:0008006" key="3">
    <source>
        <dbReference type="Google" id="ProtNLM"/>
    </source>
</evidence>
<dbReference type="AlphaFoldDB" id="A0A8H6VDY0"/>
<protein>
    <recommendedName>
        <fullName evidence="3">F-box domain-containing protein</fullName>
    </recommendedName>
</protein>
<accession>A0A8H6VDY0</accession>
<name>A0A8H6VDY0_9PEZI</name>
<proteinExistence type="predicted"/>
<evidence type="ECO:0000313" key="2">
    <source>
        <dbReference type="Proteomes" id="UP000660729"/>
    </source>
</evidence>
<evidence type="ECO:0000313" key="1">
    <source>
        <dbReference type="EMBL" id="KAF7187750.1"/>
    </source>
</evidence>
<reference evidence="1" key="1">
    <citation type="submission" date="2020-04" db="EMBL/GenBank/DDBJ databases">
        <title>Draft genome resource of the tomato pathogen Pseudocercospora fuligena.</title>
        <authorList>
            <person name="Zaccaron A."/>
        </authorList>
    </citation>
    <scope>NUCLEOTIDE SEQUENCE</scope>
    <source>
        <strain evidence="1">PF001</strain>
    </source>
</reference>
<dbReference type="InterPro" id="IPR032675">
    <property type="entry name" value="LRR_dom_sf"/>
</dbReference>
<gene>
    <name evidence="1" type="ORF">HII31_11089</name>
</gene>
<dbReference type="SUPFAM" id="SSF52047">
    <property type="entry name" value="RNI-like"/>
    <property type="match status" value="1"/>
</dbReference>
<organism evidence="1 2">
    <name type="scientific">Pseudocercospora fuligena</name>
    <dbReference type="NCBI Taxonomy" id="685502"/>
    <lineage>
        <taxon>Eukaryota</taxon>
        <taxon>Fungi</taxon>
        <taxon>Dikarya</taxon>
        <taxon>Ascomycota</taxon>
        <taxon>Pezizomycotina</taxon>
        <taxon>Dothideomycetes</taxon>
        <taxon>Dothideomycetidae</taxon>
        <taxon>Mycosphaerellales</taxon>
        <taxon>Mycosphaerellaceae</taxon>
        <taxon>Pseudocercospora</taxon>
    </lineage>
</organism>
<comment type="caution">
    <text evidence="1">The sequence shown here is derived from an EMBL/GenBank/DDBJ whole genome shotgun (WGS) entry which is preliminary data.</text>
</comment>
<sequence>MTFSKLRQILCGLPQLKKLYLQHEHHQVWEDSDAMWTEFFSSTMPQLRHLVLDSVDIHFSELQEFVLRNPLLERLDLVHTALLEDSLDTIVVDDLYTRFQAYWNDPDLESAESYKLHNSLAKAIRDMIGCPGTFSTLFIADLVIPDNYSSVMVFDGEIQDF</sequence>
<dbReference type="EMBL" id="JABCIY010000224">
    <property type="protein sequence ID" value="KAF7187750.1"/>
    <property type="molecule type" value="Genomic_DNA"/>
</dbReference>
<dbReference type="Gene3D" id="3.80.10.10">
    <property type="entry name" value="Ribonuclease Inhibitor"/>
    <property type="match status" value="1"/>
</dbReference>
<dbReference type="Proteomes" id="UP000660729">
    <property type="component" value="Unassembled WGS sequence"/>
</dbReference>